<keyword evidence="2" id="KW-1185">Reference proteome</keyword>
<comment type="caution">
    <text evidence="1">The sequence shown here is derived from an EMBL/GenBank/DDBJ whole genome shotgun (WGS) entry which is preliminary data.</text>
</comment>
<accession>A0ABU9HWC6</accession>
<evidence type="ECO:0000313" key="1">
    <source>
        <dbReference type="EMBL" id="MEL1244195.1"/>
    </source>
</evidence>
<protein>
    <recommendedName>
        <fullName evidence="3">DKNYY family protein</fullName>
    </recommendedName>
</protein>
<dbReference type="RefSeq" id="WP_341696505.1">
    <property type="nucleotide sequence ID" value="NZ_JBBYHR010000003.1"/>
</dbReference>
<sequence length="183" mass="21440">MKVIILTLTILCFGITYAQKEGQDFCKGIPDGAYFPLDIKEKKLLWSDTFYFEMFEKDTIIKGNKYLKFKQVWEKGDSDILLFREKSGIVFQYFPENNKEIIRIDPSFRPGYTWKNELRNCTFTLIGYDEKLETPYCQYNGLLAIKAEYPKVTYVFYYQKGYGYVGATKDGKTISAASPEWKD</sequence>
<organism evidence="1 2">
    <name type="scientific">Flavobacterium arundinis</name>
    <dbReference type="NCBI Taxonomy" id="3139143"/>
    <lineage>
        <taxon>Bacteria</taxon>
        <taxon>Pseudomonadati</taxon>
        <taxon>Bacteroidota</taxon>
        <taxon>Flavobacteriia</taxon>
        <taxon>Flavobacteriales</taxon>
        <taxon>Flavobacteriaceae</taxon>
        <taxon>Flavobacterium</taxon>
    </lineage>
</organism>
<dbReference type="EMBL" id="JBBYHR010000003">
    <property type="protein sequence ID" value="MEL1244195.1"/>
    <property type="molecule type" value="Genomic_DNA"/>
</dbReference>
<name>A0ABU9HWC6_9FLAO</name>
<reference evidence="1 2" key="1">
    <citation type="submission" date="2024-04" db="EMBL/GenBank/DDBJ databases">
        <title>Flavobacterium sp. DGU11 16S ribosomal RNA gene Genome sequencing and assembly.</title>
        <authorList>
            <person name="Park S."/>
        </authorList>
    </citation>
    <scope>NUCLEOTIDE SEQUENCE [LARGE SCALE GENOMIC DNA]</scope>
    <source>
        <strain evidence="1 2">DGU11</strain>
    </source>
</reference>
<proteinExistence type="predicted"/>
<dbReference type="Proteomes" id="UP001464555">
    <property type="component" value="Unassembled WGS sequence"/>
</dbReference>
<gene>
    <name evidence="1" type="ORF">AAEO56_07990</name>
</gene>
<evidence type="ECO:0000313" key="2">
    <source>
        <dbReference type="Proteomes" id="UP001464555"/>
    </source>
</evidence>
<evidence type="ECO:0008006" key="3">
    <source>
        <dbReference type="Google" id="ProtNLM"/>
    </source>
</evidence>